<evidence type="ECO:0000313" key="4">
    <source>
        <dbReference type="Proteomes" id="UP001365781"/>
    </source>
</evidence>
<keyword evidence="1" id="KW-0472">Membrane</keyword>
<accession>A0ABU8GC98</accession>
<evidence type="ECO:0000256" key="1">
    <source>
        <dbReference type="SAM" id="Phobius"/>
    </source>
</evidence>
<organism evidence="2 4">
    <name type="scientific">Streptomyces brasiliscabiei</name>
    <dbReference type="NCBI Taxonomy" id="2736302"/>
    <lineage>
        <taxon>Bacteria</taxon>
        <taxon>Bacillati</taxon>
        <taxon>Actinomycetota</taxon>
        <taxon>Actinomycetes</taxon>
        <taxon>Kitasatosporales</taxon>
        <taxon>Streptomycetaceae</taxon>
        <taxon>Streptomyces</taxon>
    </lineage>
</organism>
<keyword evidence="1" id="KW-0812">Transmembrane</keyword>
<keyword evidence="1" id="KW-1133">Transmembrane helix</keyword>
<keyword evidence="4" id="KW-1185">Reference proteome</keyword>
<proteinExistence type="predicted"/>
<dbReference type="EMBL" id="JBBAYM010000010">
    <property type="protein sequence ID" value="MEI5611024.1"/>
    <property type="molecule type" value="Genomic_DNA"/>
</dbReference>
<protein>
    <recommendedName>
        <fullName evidence="5">Integral membrane protein</fullName>
    </recommendedName>
</protein>
<dbReference type="RefSeq" id="WP_336541454.1">
    <property type="nucleotide sequence ID" value="NZ_JBBAYL010000017.1"/>
</dbReference>
<evidence type="ECO:0000313" key="3">
    <source>
        <dbReference type="EMBL" id="MEI5611024.1"/>
    </source>
</evidence>
<evidence type="ECO:0008006" key="5">
    <source>
        <dbReference type="Google" id="ProtNLM"/>
    </source>
</evidence>
<feature type="transmembrane region" description="Helical" evidence="1">
    <location>
        <begin position="20"/>
        <end position="38"/>
    </location>
</feature>
<sequence>MSYRKKRGAKDAESVRSGGAADIAMGWLGVLASASLLVKVTALTRHGASPTWSMIVGALVVLSVHRLYRIRRDRPESTM</sequence>
<gene>
    <name evidence="2" type="ORF">WB403_16750</name>
    <name evidence="3" type="ORF">WB403_17825</name>
</gene>
<evidence type="ECO:0000313" key="2">
    <source>
        <dbReference type="EMBL" id="MEI5610816.1"/>
    </source>
</evidence>
<feature type="transmembrane region" description="Helical" evidence="1">
    <location>
        <begin position="50"/>
        <end position="68"/>
    </location>
</feature>
<comment type="caution">
    <text evidence="2">The sequence shown here is derived from an EMBL/GenBank/DDBJ whole genome shotgun (WGS) entry which is preliminary data.</text>
</comment>
<dbReference type="Proteomes" id="UP001365781">
    <property type="component" value="Unassembled WGS sequence"/>
</dbReference>
<dbReference type="EMBL" id="JBBAYM010000010">
    <property type="protein sequence ID" value="MEI5610816.1"/>
    <property type="molecule type" value="Genomic_DNA"/>
</dbReference>
<reference evidence="2 4" key="1">
    <citation type="submission" date="2024-03" db="EMBL/GenBank/DDBJ databases">
        <title>First Report of Pectobacterium brasiliscabiei causing potato scab in china.</title>
        <authorList>
            <person name="Handique U."/>
        </authorList>
    </citation>
    <scope>NUCLEOTIDE SEQUENCE [LARGE SCALE GENOMIC DNA]</scope>
    <source>
        <strain evidence="2 4">ZRIMU1503</strain>
    </source>
</reference>
<name>A0ABU8GC98_9ACTN</name>